<evidence type="ECO:0000256" key="7">
    <source>
        <dbReference type="PROSITE-ProRule" id="PRU01379"/>
    </source>
</evidence>
<keyword evidence="4" id="KW-0378">Hydrolase</keyword>
<reference evidence="10" key="1">
    <citation type="submission" date="2016-11" db="EMBL/GenBank/DDBJ databases">
        <authorList>
            <person name="Varghese N."/>
            <person name="Submissions S."/>
        </authorList>
    </citation>
    <scope>NUCLEOTIDE SEQUENCE [LARGE SCALE GENOMIC DNA]</scope>
    <source>
        <strain evidence="10">DSM 11003</strain>
    </source>
</reference>
<evidence type="ECO:0000256" key="1">
    <source>
        <dbReference type="ARBA" id="ARBA00001947"/>
    </source>
</evidence>
<dbReference type="GO" id="GO:0006508">
    <property type="term" value="P:proteolysis"/>
    <property type="evidence" value="ECO:0007669"/>
    <property type="project" value="UniProtKB-KW"/>
</dbReference>
<dbReference type="PROSITE" id="PS52035">
    <property type="entry name" value="PEPTIDASE_M14"/>
    <property type="match status" value="1"/>
</dbReference>
<dbReference type="Pfam" id="PF00246">
    <property type="entry name" value="Peptidase_M14"/>
    <property type="match status" value="1"/>
</dbReference>
<name>A0A1M5QKQ9_9FIRM</name>
<proteinExistence type="inferred from homology"/>
<evidence type="ECO:0000256" key="4">
    <source>
        <dbReference type="ARBA" id="ARBA00022801"/>
    </source>
</evidence>
<comment type="cofactor">
    <cofactor evidence="1">
        <name>Zn(2+)</name>
        <dbReference type="ChEBI" id="CHEBI:29105"/>
    </cofactor>
</comment>
<evidence type="ECO:0000256" key="5">
    <source>
        <dbReference type="ARBA" id="ARBA00022833"/>
    </source>
</evidence>
<dbReference type="PANTHER" id="PTHR11705:SF143">
    <property type="entry name" value="SLL0236 PROTEIN"/>
    <property type="match status" value="1"/>
</dbReference>
<evidence type="ECO:0000256" key="6">
    <source>
        <dbReference type="ARBA" id="ARBA00023049"/>
    </source>
</evidence>
<keyword evidence="3" id="KW-0645">Protease</keyword>
<evidence type="ECO:0000256" key="2">
    <source>
        <dbReference type="ARBA" id="ARBA00005988"/>
    </source>
</evidence>
<accession>A0A1M5QKQ9</accession>
<dbReference type="STRING" id="1123382.SAMN02745221_01790"/>
<dbReference type="GO" id="GO:0008270">
    <property type="term" value="F:zinc ion binding"/>
    <property type="evidence" value="ECO:0007669"/>
    <property type="project" value="InterPro"/>
</dbReference>
<dbReference type="Proteomes" id="UP000242329">
    <property type="component" value="Unassembled WGS sequence"/>
</dbReference>
<organism evidence="9 10">
    <name type="scientific">Thermosyntropha lipolytica DSM 11003</name>
    <dbReference type="NCBI Taxonomy" id="1123382"/>
    <lineage>
        <taxon>Bacteria</taxon>
        <taxon>Bacillati</taxon>
        <taxon>Bacillota</taxon>
        <taxon>Clostridia</taxon>
        <taxon>Eubacteriales</taxon>
        <taxon>Syntrophomonadaceae</taxon>
        <taxon>Thermosyntropha</taxon>
    </lineage>
</organism>
<dbReference type="PANTHER" id="PTHR11705">
    <property type="entry name" value="PROTEASE FAMILY M14 CARBOXYPEPTIDASE A,B"/>
    <property type="match status" value="1"/>
</dbReference>
<dbReference type="RefSeq" id="WP_242939037.1">
    <property type="nucleotide sequence ID" value="NZ_FQWY01000035.1"/>
</dbReference>
<keyword evidence="10" id="KW-1185">Reference proteome</keyword>
<feature type="active site" description="Proton donor/acceptor" evidence="7">
    <location>
        <position position="296"/>
    </location>
</feature>
<gene>
    <name evidence="9" type="ORF">SAMN02745221_01790</name>
</gene>
<evidence type="ECO:0000313" key="9">
    <source>
        <dbReference type="EMBL" id="SHH14506.1"/>
    </source>
</evidence>
<keyword evidence="9" id="KW-0121">Carboxypeptidase</keyword>
<evidence type="ECO:0000259" key="8">
    <source>
        <dbReference type="PROSITE" id="PS52035"/>
    </source>
</evidence>
<comment type="similarity">
    <text evidence="2 7">Belongs to the peptidase M14 family.</text>
</comment>
<dbReference type="GO" id="GO:0005615">
    <property type="term" value="C:extracellular space"/>
    <property type="evidence" value="ECO:0007669"/>
    <property type="project" value="TreeGrafter"/>
</dbReference>
<dbReference type="SUPFAM" id="SSF53187">
    <property type="entry name" value="Zn-dependent exopeptidases"/>
    <property type="match status" value="1"/>
</dbReference>
<dbReference type="GO" id="GO:0004181">
    <property type="term" value="F:metallocarboxypeptidase activity"/>
    <property type="evidence" value="ECO:0007669"/>
    <property type="project" value="InterPro"/>
</dbReference>
<dbReference type="Gene3D" id="3.40.630.10">
    <property type="entry name" value="Zn peptidases"/>
    <property type="match status" value="1"/>
</dbReference>
<keyword evidence="5" id="KW-0862">Zinc</keyword>
<dbReference type="SMART" id="SM00631">
    <property type="entry name" value="Zn_pept"/>
    <property type="match status" value="1"/>
</dbReference>
<protein>
    <submittedName>
        <fullName evidence="9">Zinc carboxypeptidase</fullName>
    </submittedName>
</protein>
<dbReference type="InterPro" id="IPR000834">
    <property type="entry name" value="Peptidase_M14"/>
</dbReference>
<dbReference type="EMBL" id="FQWY01000035">
    <property type="protein sequence ID" value="SHH14506.1"/>
    <property type="molecule type" value="Genomic_DNA"/>
</dbReference>
<dbReference type="AlphaFoldDB" id="A0A1M5QKQ9"/>
<sequence length="466" mass="53088">MKKLKFGLISLLVLILIAACPGYVYAYNMINPYQVYTYEQMVLDINKLKQEYGDLMEVEIIGQSEFGRDIYAIKIGNGLGTIFINASCHAREHIGTNLTMKMLEYYLYHLKNGTPFEGYDVNYLLSHNKIYFVPMVNPDGVTLVQKGLSAFTPEQQKVIRSVAGKLTDYRKWKANAMGIDLNRQYDVNFGNAVQNPGKPYPWNWPGKYPEQAREAKALADFARRIKPDITISYHASGNVIYYDQWIAPENVKRDITYARLMSRITGYPLAKIGYPTSGGFSPWIRKEFKTIAITPELGKHAGDYPVPVREFNNIWKANKTLGLASAAFNLSDLGVLANSSRRLIEEQERLKAIQDFIDEAAKFTGRLNYYNFVGKVTKEEDIEKIKEALEKLDELRSKPINMQNATAQQKSFIDYVKNTKYTVVVSNGEIKVLTVDNYLSELTDLADDKKVMTLYSGQNKLLLIQE</sequence>
<keyword evidence="6" id="KW-0482">Metalloprotease</keyword>
<evidence type="ECO:0000256" key="3">
    <source>
        <dbReference type="ARBA" id="ARBA00022670"/>
    </source>
</evidence>
<dbReference type="PROSITE" id="PS51257">
    <property type="entry name" value="PROKAR_LIPOPROTEIN"/>
    <property type="match status" value="1"/>
</dbReference>
<evidence type="ECO:0000313" key="10">
    <source>
        <dbReference type="Proteomes" id="UP000242329"/>
    </source>
</evidence>
<feature type="domain" description="Peptidase M14" evidence="8">
    <location>
        <begin position="34"/>
        <end position="324"/>
    </location>
</feature>